<feature type="compositionally biased region" description="Basic and acidic residues" evidence="1">
    <location>
        <begin position="1"/>
        <end position="39"/>
    </location>
</feature>
<dbReference type="InterPro" id="IPR005500">
    <property type="entry name" value="DUF309"/>
</dbReference>
<evidence type="ECO:0000256" key="1">
    <source>
        <dbReference type="SAM" id="MobiDB-lite"/>
    </source>
</evidence>
<dbReference type="PANTHER" id="PTHR34796:SF1">
    <property type="entry name" value="EXPRESSED PROTEIN"/>
    <property type="match status" value="1"/>
</dbReference>
<accession>A0A1H1DBK6</accession>
<evidence type="ECO:0008006" key="4">
    <source>
        <dbReference type="Google" id="ProtNLM"/>
    </source>
</evidence>
<feature type="region of interest" description="Disordered" evidence="1">
    <location>
        <begin position="1"/>
        <end position="44"/>
    </location>
</feature>
<evidence type="ECO:0000313" key="3">
    <source>
        <dbReference type="Proteomes" id="UP000217103"/>
    </source>
</evidence>
<organism evidence="2 3">
    <name type="scientific">Thermostaphylospora chromogena</name>
    <dbReference type="NCBI Taxonomy" id="35622"/>
    <lineage>
        <taxon>Bacteria</taxon>
        <taxon>Bacillati</taxon>
        <taxon>Actinomycetota</taxon>
        <taxon>Actinomycetes</taxon>
        <taxon>Streptosporangiales</taxon>
        <taxon>Thermomonosporaceae</taxon>
        <taxon>Thermostaphylospora</taxon>
    </lineage>
</organism>
<dbReference type="RefSeq" id="WP_093258714.1">
    <property type="nucleotide sequence ID" value="NZ_FNKK01000002.1"/>
</dbReference>
<proteinExistence type="predicted"/>
<protein>
    <recommendedName>
        <fullName evidence="4">DUF309 domain-containing protein</fullName>
    </recommendedName>
</protein>
<dbReference type="SUPFAM" id="SSF140663">
    <property type="entry name" value="TTHA0068-like"/>
    <property type="match status" value="1"/>
</dbReference>
<name>A0A1H1DBK6_9ACTN</name>
<gene>
    <name evidence="2" type="ORF">SAMN04489764_1927</name>
</gene>
<dbReference type="STRING" id="35622.SAMN04489764_1927"/>
<dbReference type="PANTHER" id="PTHR34796">
    <property type="entry name" value="EXPRESSED PROTEIN"/>
    <property type="match status" value="1"/>
</dbReference>
<dbReference type="InterPro" id="IPR023203">
    <property type="entry name" value="TTHA0068_sf"/>
</dbReference>
<dbReference type="EMBL" id="FNKK01000002">
    <property type="protein sequence ID" value="SDQ73907.1"/>
    <property type="molecule type" value="Genomic_DNA"/>
</dbReference>
<sequence>MTDVTRDRDAEGRPRNARPRDEYGRPLPRDAEGVPRVPDDYAPDGAEAVAEAVRLLAEERPFHAHEVLEARWKHGPPEERDLWQGLAQICVGLTHLQRGNRRGAAVLLTRGATRVTPYGRPQAGKPYGMDLARTVRRAQDLAAEADEVTPSVAITRIRETLA</sequence>
<keyword evidence="3" id="KW-1185">Reference proteome</keyword>
<dbReference type="AlphaFoldDB" id="A0A1H1DBK6"/>
<reference evidence="2 3" key="1">
    <citation type="submission" date="2016-10" db="EMBL/GenBank/DDBJ databases">
        <authorList>
            <person name="de Groot N.N."/>
        </authorList>
    </citation>
    <scope>NUCLEOTIDE SEQUENCE [LARGE SCALE GENOMIC DNA]</scope>
    <source>
        <strain evidence="2 3">DSM 43794</strain>
    </source>
</reference>
<dbReference type="Pfam" id="PF03745">
    <property type="entry name" value="DUF309"/>
    <property type="match status" value="1"/>
</dbReference>
<evidence type="ECO:0000313" key="2">
    <source>
        <dbReference type="EMBL" id="SDQ73907.1"/>
    </source>
</evidence>
<dbReference type="OrthoDB" id="160968at2"/>
<dbReference type="Proteomes" id="UP000217103">
    <property type="component" value="Unassembled WGS sequence"/>
</dbReference>
<dbReference type="Gene3D" id="1.10.3450.10">
    <property type="entry name" value="TTHA0068-like"/>
    <property type="match status" value="1"/>
</dbReference>